<dbReference type="SMART" id="SM00822">
    <property type="entry name" value="PKS_KR"/>
    <property type="match status" value="1"/>
</dbReference>
<dbReference type="PRINTS" id="PR00080">
    <property type="entry name" value="SDRFAMILY"/>
</dbReference>
<dbReference type="PRINTS" id="PR00081">
    <property type="entry name" value="GDHRDH"/>
</dbReference>
<comment type="similarity">
    <text evidence="1">Belongs to the short-chain dehydrogenases/reductases (SDR) family.</text>
</comment>
<dbReference type="AlphaFoldDB" id="A0A953IC17"/>
<evidence type="ECO:0000313" key="6">
    <source>
        <dbReference type="EMBL" id="MBY6278313.1"/>
    </source>
</evidence>
<dbReference type="InterPro" id="IPR050259">
    <property type="entry name" value="SDR"/>
</dbReference>
<dbReference type="FunFam" id="3.40.50.720:FF:000084">
    <property type="entry name" value="Short-chain dehydrogenase reductase"/>
    <property type="match status" value="1"/>
</dbReference>
<keyword evidence="3" id="KW-0753">Steroid metabolism</keyword>
<feature type="compositionally biased region" description="Low complexity" evidence="4">
    <location>
        <begin position="99"/>
        <end position="108"/>
    </location>
</feature>
<evidence type="ECO:0000256" key="3">
    <source>
        <dbReference type="ARBA" id="ARBA00023221"/>
    </source>
</evidence>
<accession>A0A953IC17</accession>
<dbReference type="Pfam" id="PF13561">
    <property type="entry name" value="adh_short_C2"/>
    <property type="match status" value="1"/>
</dbReference>
<keyword evidence="2" id="KW-0560">Oxidoreductase</keyword>
<reference evidence="6" key="1">
    <citation type="submission" date="2017-11" db="EMBL/GenBank/DDBJ databases">
        <title>Three new genomes from thermophilic consortium.</title>
        <authorList>
            <person name="Quaggio R."/>
            <person name="Amgarten D."/>
            <person name="Setubal J.C."/>
        </authorList>
    </citation>
    <scope>NUCLEOTIDE SEQUENCE</scope>
    <source>
        <strain evidence="6">ZCTH01-B2</strain>
    </source>
</reference>
<protein>
    <recommendedName>
        <fullName evidence="5">Ketoreductase domain-containing protein</fullName>
    </recommendedName>
</protein>
<dbReference type="PANTHER" id="PTHR42879">
    <property type="entry name" value="3-OXOACYL-(ACYL-CARRIER-PROTEIN) REDUCTASE"/>
    <property type="match status" value="1"/>
</dbReference>
<dbReference type="PROSITE" id="PS00061">
    <property type="entry name" value="ADH_SHORT"/>
    <property type="match status" value="1"/>
</dbReference>
<dbReference type="EMBL" id="PIUK01000442">
    <property type="protein sequence ID" value="MBY6278313.1"/>
    <property type="molecule type" value="Genomic_DNA"/>
</dbReference>
<dbReference type="Gene3D" id="3.40.50.720">
    <property type="entry name" value="NAD(P)-binding Rossmann-like Domain"/>
    <property type="match status" value="1"/>
</dbReference>
<dbReference type="Proteomes" id="UP000732377">
    <property type="component" value="Unassembled WGS sequence"/>
</dbReference>
<evidence type="ECO:0000259" key="5">
    <source>
        <dbReference type="SMART" id="SM00822"/>
    </source>
</evidence>
<proteinExistence type="inferred from homology"/>
<name>A0A953IC17_SYMTR</name>
<evidence type="ECO:0000313" key="7">
    <source>
        <dbReference type="Proteomes" id="UP000732377"/>
    </source>
</evidence>
<evidence type="ECO:0000256" key="1">
    <source>
        <dbReference type="ARBA" id="ARBA00006484"/>
    </source>
</evidence>
<dbReference type="CDD" id="cd05233">
    <property type="entry name" value="SDR_c"/>
    <property type="match status" value="1"/>
</dbReference>
<evidence type="ECO:0000256" key="4">
    <source>
        <dbReference type="SAM" id="MobiDB-lite"/>
    </source>
</evidence>
<dbReference type="InterPro" id="IPR020904">
    <property type="entry name" value="Sc_DH/Rdtase_CS"/>
</dbReference>
<dbReference type="InterPro" id="IPR036291">
    <property type="entry name" value="NAD(P)-bd_dom_sf"/>
</dbReference>
<dbReference type="GO" id="GO:0016491">
    <property type="term" value="F:oxidoreductase activity"/>
    <property type="evidence" value="ECO:0007669"/>
    <property type="project" value="UniProtKB-KW"/>
</dbReference>
<keyword evidence="3" id="KW-0443">Lipid metabolism</keyword>
<dbReference type="InterPro" id="IPR057326">
    <property type="entry name" value="KR_dom"/>
</dbReference>
<comment type="caution">
    <text evidence="6">The sequence shown here is derived from an EMBL/GenBank/DDBJ whole genome shotgun (WGS) entry which is preliminary data.</text>
</comment>
<organism evidence="6 7">
    <name type="scientific">Symbiobacterium thermophilum</name>
    <dbReference type="NCBI Taxonomy" id="2734"/>
    <lineage>
        <taxon>Bacteria</taxon>
        <taxon>Bacillati</taxon>
        <taxon>Bacillota</taxon>
        <taxon>Clostridia</taxon>
        <taxon>Eubacteriales</taxon>
        <taxon>Symbiobacteriaceae</taxon>
        <taxon>Symbiobacterium</taxon>
    </lineage>
</organism>
<sequence>MEGPGGGPADPGRSRGGGRPHLCAPRAGAGRRSRRSPFRCGDSGPVGDRPTAARRCRPAAAAAGLAGGHADDERGSARPALPQGTFDSKAVRRPGPALAHGARGAAQGPAGGLPVHGQGISGGGDPVDLSGKRALVTGASKGLGAAVARRLAQAGADVAVHYHRDKAGAEETAKAVNASGRRALVLRADLAVPGQAESVVELVRDAWGGLDLLVNNAGVAPVLPWDQVTPEQWAAVLAADLSGPFHVMRAALPLLREGREPAVVNVGSVVSFNGGAFGPAYAAAKAGLVGLTRSAAREWGPLGIRVNCVAPGPIDSPLARALPTPALEAMKAQTPLRRLGTFGEVAEVVAWLLSPAAAFVTGQTVVVDGGRVMN</sequence>
<dbReference type="SUPFAM" id="SSF51735">
    <property type="entry name" value="NAD(P)-binding Rossmann-fold domains"/>
    <property type="match status" value="1"/>
</dbReference>
<feature type="region of interest" description="Disordered" evidence="4">
    <location>
        <begin position="1"/>
        <end position="126"/>
    </location>
</feature>
<dbReference type="GO" id="GO:0008206">
    <property type="term" value="P:bile acid metabolic process"/>
    <property type="evidence" value="ECO:0007669"/>
    <property type="project" value="UniProtKB-ARBA"/>
</dbReference>
<feature type="domain" description="Ketoreductase" evidence="5">
    <location>
        <begin position="132"/>
        <end position="307"/>
    </location>
</feature>
<dbReference type="PANTHER" id="PTHR42879:SF2">
    <property type="entry name" value="3-OXOACYL-[ACYL-CARRIER-PROTEIN] REDUCTASE FABG"/>
    <property type="match status" value="1"/>
</dbReference>
<gene>
    <name evidence="6" type="ORF">CWE10_19520</name>
</gene>
<feature type="compositionally biased region" description="Gly residues" evidence="4">
    <location>
        <begin position="1"/>
        <end position="19"/>
    </location>
</feature>
<dbReference type="InterPro" id="IPR002347">
    <property type="entry name" value="SDR_fam"/>
</dbReference>
<evidence type="ECO:0000256" key="2">
    <source>
        <dbReference type="ARBA" id="ARBA00023002"/>
    </source>
</evidence>